<gene>
    <name evidence="2" type="ORF">MJA45_03190</name>
</gene>
<name>A0AA96LE80_9BACL</name>
<organism evidence="2 3">
    <name type="scientific">Paenibacillus aurantius</name>
    <dbReference type="NCBI Taxonomy" id="2918900"/>
    <lineage>
        <taxon>Bacteria</taxon>
        <taxon>Bacillati</taxon>
        <taxon>Bacillota</taxon>
        <taxon>Bacilli</taxon>
        <taxon>Bacillales</taxon>
        <taxon>Paenibacillaceae</taxon>
        <taxon>Paenibacillus</taxon>
    </lineage>
</organism>
<dbReference type="AlphaFoldDB" id="A0AA96LE80"/>
<reference evidence="2 3" key="1">
    <citation type="submission" date="2022-02" db="EMBL/GenBank/DDBJ databases">
        <title>Paenibacillus sp. MBLB1776 Whole Genome Shotgun Sequencing.</title>
        <authorList>
            <person name="Hwang C.Y."/>
            <person name="Cho E.-S."/>
            <person name="Seo M.-J."/>
        </authorList>
    </citation>
    <scope>NUCLEOTIDE SEQUENCE [LARGE SCALE GENOMIC DNA]</scope>
    <source>
        <strain evidence="2 3">MBLB1776</strain>
    </source>
</reference>
<dbReference type="InterPro" id="IPR024999">
    <property type="entry name" value="DUF3905"/>
</dbReference>
<dbReference type="KEGG" id="paun:MJA45_03190"/>
<evidence type="ECO:0000256" key="1">
    <source>
        <dbReference type="SAM" id="MobiDB-lite"/>
    </source>
</evidence>
<protein>
    <submittedName>
        <fullName evidence="2">DUF3905 domain-containing protein</fullName>
    </submittedName>
</protein>
<dbReference type="EMBL" id="CP130318">
    <property type="protein sequence ID" value="WNQ12081.1"/>
    <property type="molecule type" value="Genomic_DNA"/>
</dbReference>
<feature type="region of interest" description="Disordered" evidence="1">
    <location>
        <begin position="103"/>
        <end position="147"/>
    </location>
</feature>
<evidence type="ECO:0000313" key="2">
    <source>
        <dbReference type="EMBL" id="WNQ12081.1"/>
    </source>
</evidence>
<dbReference type="Pfam" id="PF13045">
    <property type="entry name" value="DUF3905"/>
    <property type="match status" value="1"/>
</dbReference>
<evidence type="ECO:0000313" key="3">
    <source>
        <dbReference type="Proteomes" id="UP001305702"/>
    </source>
</evidence>
<feature type="compositionally biased region" description="Basic and acidic residues" evidence="1">
    <location>
        <begin position="129"/>
        <end position="147"/>
    </location>
</feature>
<dbReference type="Proteomes" id="UP001305702">
    <property type="component" value="Chromosome"/>
</dbReference>
<accession>A0AA96LE80</accession>
<sequence>MSDKDLDPFEIEFLPEFRKGRGPEEPFVNEYGVTIGDHDYRSENSPLENWTAGTDPSVMAGDEWVHPFKDIGFHTAENRDYFERGIPPRGGITMHPTIDTAYDYALGQAGDEGHEERSTGMDGSPNASGEREAGADAGAGDRGRERP</sequence>
<proteinExistence type="predicted"/>
<keyword evidence="3" id="KW-1185">Reference proteome</keyword>
<dbReference type="RefSeq" id="WP_315605858.1">
    <property type="nucleotide sequence ID" value="NZ_CP130318.1"/>
</dbReference>